<proteinExistence type="predicted"/>
<dbReference type="AlphaFoldDB" id="A0A382P6Q6"/>
<name>A0A382P6Q6_9ZZZZ</name>
<protein>
    <submittedName>
        <fullName evidence="1">Uncharacterized protein</fullName>
    </submittedName>
</protein>
<evidence type="ECO:0000313" key="1">
    <source>
        <dbReference type="EMBL" id="SVC69093.1"/>
    </source>
</evidence>
<reference evidence="1" key="1">
    <citation type="submission" date="2018-05" db="EMBL/GenBank/DDBJ databases">
        <authorList>
            <person name="Lanie J.A."/>
            <person name="Ng W.-L."/>
            <person name="Kazmierczak K.M."/>
            <person name="Andrzejewski T.M."/>
            <person name="Davidsen T.M."/>
            <person name="Wayne K.J."/>
            <person name="Tettelin H."/>
            <person name="Glass J.I."/>
            <person name="Rusch D."/>
            <person name="Podicherti R."/>
            <person name="Tsui H.-C.T."/>
            <person name="Winkler M.E."/>
        </authorList>
    </citation>
    <scope>NUCLEOTIDE SEQUENCE</scope>
</reference>
<sequence length="228" mass="25527">MAKLAQVNDRDIAAAIRLGCRTMQNVFNADDEQVPFFRSLIEPETLLAHSEYHSESHVPGRHLNALLNAEHVLGISLDEEAIDNHRRATLLSYSGPVALPMNRHEVGGPLANFCPHNLREGFHALYALATYRDDTEARELAERSIADIGKLWSPNGRWDLQAIKDLGIDFLDSRGFIQSEGRMLGPLVKYYHATGYAPALELALVLKEKAIGEFYLPDGAFDQERFDT</sequence>
<gene>
    <name evidence="1" type="ORF">METZ01_LOCUS321947</name>
</gene>
<dbReference type="EMBL" id="UINC01105277">
    <property type="protein sequence ID" value="SVC69093.1"/>
    <property type="molecule type" value="Genomic_DNA"/>
</dbReference>
<feature type="non-terminal residue" evidence="1">
    <location>
        <position position="228"/>
    </location>
</feature>
<organism evidence="1">
    <name type="scientific">marine metagenome</name>
    <dbReference type="NCBI Taxonomy" id="408172"/>
    <lineage>
        <taxon>unclassified sequences</taxon>
        <taxon>metagenomes</taxon>
        <taxon>ecological metagenomes</taxon>
    </lineage>
</organism>
<accession>A0A382P6Q6</accession>